<comment type="caution">
    <text evidence="1">The sequence shown here is derived from an EMBL/GenBank/DDBJ whole genome shotgun (WGS) entry which is preliminary data.</text>
</comment>
<dbReference type="InterPro" id="IPR010181">
    <property type="entry name" value="CGCAxxGCC_motif"/>
</dbReference>
<dbReference type="eggNOG" id="ENOG5032US0">
    <property type="taxonomic scope" value="Bacteria"/>
</dbReference>
<name>C9KIX9_9FIRM</name>
<gene>
    <name evidence="1" type="ORF">MITSMUL_03380</name>
</gene>
<dbReference type="HOGENOM" id="CLU_091283_2_1_9"/>
<dbReference type="Proteomes" id="UP000003671">
    <property type="component" value="Unassembled WGS sequence"/>
</dbReference>
<dbReference type="AlphaFoldDB" id="C9KIX9"/>
<organism evidence="1 2">
    <name type="scientific">Mitsuokella multacida DSM 20544</name>
    <dbReference type="NCBI Taxonomy" id="500635"/>
    <lineage>
        <taxon>Bacteria</taxon>
        <taxon>Bacillati</taxon>
        <taxon>Bacillota</taxon>
        <taxon>Negativicutes</taxon>
        <taxon>Selenomonadales</taxon>
        <taxon>Selenomonadaceae</taxon>
        <taxon>Mitsuokella</taxon>
    </lineage>
</organism>
<dbReference type="STRING" id="500635.MITSMUL_03380"/>
<keyword evidence="2" id="KW-1185">Reference proteome</keyword>
<reference evidence="1" key="1">
    <citation type="submission" date="2009-09" db="EMBL/GenBank/DDBJ databases">
        <authorList>
            <person name="Weinstock G."/>
            <person name="Sodergren E."/>
            <person name="Clifton S."/>
            <person name="Fulton L."/>
            <person name="Fulton B."/>
            <person name="Courtney L."/>
            <person name="Fronick C."/>
            <person name="Harrison M."/>
            <person name="Strong C."/>
            <person name="Farmer C."/>
            <person name="Delahaunty K."/>
            <person name="Markovic C."/>
            <person name="Hall O."/>
            <person name="Minx P."/>
            <person name="Tomlinson C."/>
            <person name="Mitreva M."/>
            <person name="Nelson J."/>
            <person name="Hou S."/>
            <person name="Wollam A."/>
            <person name="Pepin K.H."/>
            <person name="Johnson M."/>
            <person name="Bhonagiri V."/>
            <person name="Nash W.E."/>
            <person name="Warren W."/>
            <person name="Chinwalla A."/>
            <person name="Mardis E.R."/>
            <person name="Wilson R.K."/>
        </authorList>
    </citation>
    <scope>NUCLEOTIDE SEQUENCE [LARGE SCALE GENOMIC DNA]</scope>
    <source>
        <strain evidence="1">DSM 20544</strain>
    </source>
</reference>
<dbReference type="GeneID" id="93480566"/>
<sequence>MEMKNRDNRAERAVAYKHKDCNCAQAVLLAFAEELGKSEEELRALGSGFGMGMGCTEATCGALCGAGMVMGLMGKSGKPTAAIMRDILHEFEEKAGATICKDLKGIETGKMLCSCDDCVRHAVRAVEQRL</sequence>
<dbReference type="Pfam" id="PF09719">
    <property type="entry name" value="C_GCAxxG_C_C"/>
    <property type="match status" value="1"/>
</dbReference>
<protein>
    <submittedName>
        <fullName evidence="1">Oxidoreductase</fullName>
    </submittedName>
</protein>
<accession>C9KIX9</accession>
<evidence type="ECO:0000313" key="1">
    <source>
        <dbReference type="EMBL" id="EEX70242.1"/>
    </source>
</evidence>
<dbReference type="EMBL" id="ABWK02000001">
    <property type="protein sequence ID" value="EEX70242.1"/>
    <property type="molecule type" value="Genomic_DNA"/>
</dbReference>
<dbReference type="PATRIC" id="fig|500635.8.peg.280"/>
<proteinExistence type="predicted"/>
<evidence type="ECO:0000313" key="2">
    <source>
        <dbReference type="Proteomes" id="UP000003671"/>
    </source>
</evidence>
<dbReference type="NCBIfam" id="TIGR01909">
    <property type="entry name" value="C_GCAxxG_C_C"/>
    <property type="match status" value="1"/>
</dbReference>
<dbReference type="RefSeq" id="WP_005839419.1">
    <property type="nucleotide sequence ID" value="NZ_GG697141.2"/>
</dbReference>